<dbReference type="InterPro" id="IPR002490">
    <property type="entry name" value="V-ATPase_116kDa_su"/>
</dbReference>
<feature type="transmembrane region" description="Helical" evidence="9">
    <location>
        <begin position="473"/>
        <end position="490"/>
    </location>
</feature>
<dbReference type="KEGG" id="ifn:GM661_09005"/>
<feature type="transmembrane region" description="Helical" evidence="9">
    <location>
        <begin position="591"/>
        <end position="613"/>
    </location>
</feature>
<keyword evidence="11" id="KW-1185">Reference proteome</keyword>
<keyword evidence="7 9" id="KW-0472">Membrane</keyword>
<evidence type="ECO:0000313" key="11">
    <source>
        <dbReference type="Proteomes" id="UP000665020"/>
    </source>
</evidence>
<reference evidence="10" key="1">
    <citation type="submission" date="2019-12" db="EMBL/GenBank/DDBJ databases">
        <authorList>
            <person name="zhang j."/>
            <person name="sun C.M."/>
        </authorList>
    </citation>
    <scope>NUCLEOTIDE SEQUENCE</scope>
    <source>
        <strain evidence="10">NS-1</strain>
    </source>
</reference>
<evidence type="ECO:0000256" key="4">
    <source>
        <dbReference type="ARBA" id="ARBA00022692"/>
    </source>
</evidence>
<dbReference type="PANTHER" id="PTHR11629">
    <property type="entry name" value="VACUOLAR PROTON ATPASES"/>
    <property type="match status" value="1"/>
</dbReference>
<feature type="transmembrane region" description="Helical" evidence="9">
    <location>
        <begin position="393"/>
        <end position="411"/>
    </location>
</feature>
<keyword evidence="5 9" id="KW-1133">Transmembrane helix</keyword>
<evidence type="ECO:0000256" key="7">
    <source>
        <dbReference type="ARBA" id="ARBA00023136"/>
    </source>
</evidence>
<evidence type="ECO:0000256" key="6">
    <source>
        <dbReference type="ARBA" id="ARBA00023065"/>
    </source>
</evidence>
<evidence type="ECO:0000256" key="8">
    <source>
        <dbReference type="SAM" id="Coils"/>
    </source>
</evidence>
<dbReference type="EMBL" id="CP046640">
    <property type="protein sequence ID" value="QTL98104.1"/>
    <property type="molecule type" value="Genomic_DNA"/>
</dbReference>
<comment type="similarity">
    <text evidence="2">Belongs to the V-ATPase 116 kDa subunit family.</text>
</comment>
<feature type="transmembrane region" description="Helical" evidence="9">
    <location>
        <begin position="431"/>
        <end position="452"/>
    </location>
</feature>
<keyword evidence="3" id="KW-0813">Transport</keyword>
<dbReference type="GO" id="GO:0033179">
    <property type="term" value="C:proton-transporting V-type ATPase, V0 domain"/>
    <property type="evidence" value="ECO:0007669"/>
    <property type="project" value="InterPro"/>
</dbReference>
<dbReference type="GO" id="GO:0051117">
    <property type="term" value="F:ATPase binding"/>
    <property type="evidence" value="ECO:0007669"/>
    <property type="project" value="TreeGrafter"/>
</dbReference>
<proteinExistence type="inferred from homology"/>
<evidence type="ECO:0008006" key="12">
    <source>
        <dbReference type="Google" id="ProtNLM"/>
    </source>
</evidence>
<accession>A0A8A7KIY7</accession>
<evidence type="ECO:0000313" key="10">
    <source>
        <dbReference type="EMBL" id="QTL98104.1"/>
    </source>
</evidence>
<feature type="transmembrane region" description="Helical" evidence="9">
    <location>
        <begin position="559"/>
        <end position="579"/>
    </location>
</feature>
<dbReference type="PANTHER" id="PTHR11629:SF63">
    <property type="entry name" value="V-TYPE PROTON ATPASE SUBUNIT A"/>
    <property type="match status" value="1"/>
</dbReference>
<keyword evidence="8" id="KW-0175">Coiled coil</keyword>
<feature type="transmembrane region" description="Helical" evidence="9">
    <location>
        <begin position="496"/>
        <end position="515"/>
    </location>
</feature>
<feature type="coiled-coil region" evidence="8">
    <location>
        <begin position="95"/>
        <end position="122"/>
    </location>
</feature>
<evidence type="ECO:0000256" key="5">
    <source>
        <dbReference type="ARBA" id="ARBA00022989"/>
    </source>
</evidence>
<evidence type="ECO:0000256" key="2">
    <source>
        <dbReference type="ARBA" id="ARBA00009904"/>
    </source>
</evidence>
<dbReference type="Proteomes" id="UP000665020">
    <property type="component" value="Chromosome"/>
</dbReference>
<feature type="transmembrane region" description="Helical" evidence="9">
    <location>
        <begin position="350"/>
        <end position="381"/>
    </location>
</feature>
<name>A0A8A7KIY7_9FIRM</name>
<dbReference type="GO" id="GO:0016471">
    <property type="term" value="C:vacuolar proton-transporting V-type ATPase complex"/>
    <property type="evidence" value="ECO:0007669"/>
    <property type="project" value="TreeGrafter"/>
</dbReference>
<keyword evidence="4 9" id="KW-0812">Transmembrane</keyword>
<sequence length="639" mass="73837">MAIAAVKKFQIAGLKKEIDLISREIIKNDNIELIERESSIKNFKSYLRDNPYSDLLNEIKEILDILKINSSNSGVGFADFKNLNLENIKKYINPLRKRINRLERLEKKFDQEEDRLKNLKHHVYLMRNMDIDLGELKELSYISLIFGSINKEGYHRLIENINDLPILVLEVNRDDEKVWFFTFTKKEHHEKALNILKSAYFEQIKLPPRVKGQPRYILKRIEHRLGRITILREQIALEYKKMNHRSSEQLITYLARLKFYNKIKDIANQYYSESEHIFILTGWISAYRENDFAEEIKSKYKDVLYFSKDISPKSEEKPPTIMKNPAWVKPFESLVKLYGVPAYNEKDPSLFLAITYILMFGMMFGDLGQGFVFTFLGWLIYSGRLSISSRDNSYLFISLGISSMFFGLLYGSIFGMEDIIPALLIRPMDNIMTWLGITVILGIILLIISMLFNLSNSYQRKDLAEGVFSRNGFSGLFFYLFALASLASLLMRGKLIFSPLFTLVLLIVPLLMIFFKAPLASMVKGEGWVIPGKTLEYFLESSFELFDTLLAYMSNTISFVRIGAFTLNHVGLSMAVIILSEMMSKNISSLLILIVGNLVIMGLEGLVVGIQILRLEFFELFGKFYRGDGKEFAPVRIND</sequence>
<dbReference type="GO" id="GO:0046961">
    <property type="term" value="F:proton-transporting ATPase activity, rotational mechanism"/>
    <property type="evidence" value="ECO:0007669"/>
    <property type="project" value="InterPro"/>
</dbReference>
<dbReference type="GO" id="GO:0007035">
    <property type="term" value="P:vacuolar acidification"/>
    <property type="evidence" value="ECO:0007669"/>
    <property type="project" value="TreeGrafter"/>
</dbReference>
<dbReference type="Pfam" id="PF01496">
    <property type="entry name" value="V_ATPase_I"/>
    <property type="match status" value="1"/>
</dbReference>
<keyword evidence="6" id="KW-0406">Ion transport</keyword>
<protein>
    <recommendedName>
        <fullName evidence="12">V-type proton ATPase subunit a</fullName>
    </recommendedName>
</protein>
<evidence type="ECO:0000256" key="3">
    <source>
        <dbReference type="ARBA" id="ARBA00022448"/>
    </source>
</evidence>
<dbReference type="RefSeq" id="WP_230869683.1">
    <property type="nucleotide sequence ID" value="NZ_CP046640.1"/>
</dbReference>
<organism evidence="10 11">
    <name type="scientific">Iocasia fonsfrigidae</name>
    <dbReference type="NCBI Taxonomy" id="2682810"/>
    <lineage>
        <taxon>Bacteria</taxon>
        <taxon>Bacillati</taxon>
        <taxon>Bacillota</taxon>
        <taxon>Clostridia</taxon>
        <taxon>Halanaerobiales</taxon>
        <taxon>Halanaerobiaceae</taxon>
        <taxon>Iocasia</taxon>
    </lineage>
</organism>
<comment type="subcellular location">
    <subcellularLocation>
        <location evidence="1">Membrane</location>
        <topology evidence="1">Multi-pass membrane protein</topology>
    </subcellularLocation>
</comment>
<evidence type="ECO:0000256" key="9">
    <source>
        <dbReference type="SAM" id="Phobius"/>
    </source>
</evidence>
<evidence type="ECO:0000256" key="1">
    <source>
        <dbReference type="ARBA" id="ARBA00004141"/>
    </source>
</evidence>
<gene>
    <name evidence="10" type="ORF">GM661_09005</name>
</gene>
<dbReference type="AlphaFoldDB" id="A0A8A7KIY7"/>